<dbReference type="EMBL" id="JAUUTY010000006">
    <property type="protein sequence ID" value="KAK1619619.1"/>
    <property type="molecule type" value="Genomic_DNA"/>
</dbReference>
<dbReference type="SUPFAM" id="SSF52047">
    <property type="entry name" value="RNI-like"/>
    <property type="match status" value="1"/>
</dbReference>
<keyword evidence="3" id="KW-1185">Reference proteome</keyword>
<dbReference type="SUPFAM" id="SSF81383">
    <property type="entry name" value="F-box domain"/>
    <property type="match status" value="1"/>
</dbReference>
<dbReference type="Pfam" id="PF08387">
    <property type="entry name" value="FBD"/>
    <property type="match status" value="1"/>
</dbReference>
<dbReference type="InterPro" id="IPR055302">
    <property type="entry name" value="F-box_dom-containing"/>
</dbReference>
<sequence>MASAIQEVLGYFPGGAHALASSSSLSAAAGYDGEDRVSALPDTLLRNILSRLPAKDAARTATLASRWRHLWRSTPLVLRDADVPRAAVARVLASHPGPFRAVTLARCRFAYHERMLAQWPRLLASKGVDDLVLVDNVSDPSADTLTLPADIFRCASLQRLFLGFWTLPDTAGLRRGADVFPLLRELSLFATTITDGDDLDYMLACSPALQTLALMFNQTPDRVHLRSQSLRCALLWLSFVEEGVVVVDAPILERLILLEAPPGSESDGGQVKVKIFSAPKLRVLGYLDPRIHQLQIGDIVIKPTTMPSPSTVVPSVKILALKVNLGVSKEVSMLASFLRCFPNVETLHIQSAVSQGHARRHLAKLWREVCPANCLKSQVKNVYLTEFRGDQSEFEFVKFIARSAQQLKALLVVLTQEKFASVDEANKLLYKLKDHSCVPWACKGGLVLVLGPTLQNVWRWSFRKASDLAIDDPFDS</sequence>
<reference evidence="2" key="1">
    <citation type="submission" date="2023-07" db="EMBL/GenBank/DDBJ databases">
        <title>A chromosome-level genome assembly of Lolium multiflorum.</title>
        <authorList>
            <person name="Chen Y."/>
            <person name="Copetti D."/>
            <person name="Kolliker R."/>
            <person name="Studer B."/>
        </authorList>
    </citation>
    <scope>NUCLEOTIDE SEQUENCE</scope>
    <source>
        <strain evidence="2">02402/16</strain>
        <tissue evidence="2">Leaf</tissue>
    </source>
</reference>
<dbReference type="AlphaFoldDB" id="A0AAD8RHD9"/>
<dbReference type="Gene3D" id="3.80.10.10">
    <property type="entry name" value="Ribonuclease Inhibitor"/>
    <property type="match status" value="1"/>
</dbReference>
<accession>A0AAD8RHD9</accession>
<evidence type="ECO:0000259" key="1">
    <source>
        <dbReference type="PROSITE" id="PS50181"/>
    </source>
</evidence>
<dbReference type="Pfam" id="PF00646">
    <property type="entry name" value="F-box"/>
    <property type="match status" value="1"/>
</dbReference>
<comment type="caution">
    <text evidence="2">The sequence shown here is derived from an EMBL/GenBank/DDBJ whole genome shotgun (WGS) entry which is preliminary data.</text>
</comment>
<dbReference type="InterPro" id="IPR006566">
    <property type="entry name" value="FBD"/>
</dbReference>
<dbReference type="InterPro" id="IPR032675">
    <property type="entry name" value="LRR_dom_sf"/>
</dbReference>
<gene>
    <name evidence="2" type="ORF">QYE76_025136</name>
</gene>
<dbReference type="InterPro" id="IPR036047">
    <property type="entry name" value="F-box-like_dom_sf"/>
</dbReference>
<dbReference type="PANTHER" id="PTHR32141:SF161">
    <property type="entry name" value="F-BOX DOMAIN-CONTAINING PROTEIN"/>
    <property type="match status" value="1"/>
</dbReference>
<dbReference type="InterPro" id="IPR001810">
    <property type="entry name" value="F-box_dom"/>
</dbReference>
<protein>
    <recommendedName>
        <fullName evidence="1">F-box domain-containing protein</fullName>
    </recommendedName>
</protein>
<dbReference type="InterPro" id="IPR055411">
    <property type="entry name" value="LRR_FXL15/At3g58940/PEG3-like"/>
</dbReference>
<dbReference type="InterPro" id="IPR053781">
    <property type="entry name" value="F-box_AtFBL13-like"/>
</dbReference>
<feature type="domain" description="F-box" evidence="1">
    <location>
        <begin position="34"/>
        <end position="81"/>
    </location>
</feature>
<name>A0AAD8RHD9_LOLMU</name>
<dbReference type="CDD" id="cd22160">
    <property type="entry name" value="F-box_AtFBL13-like"/>
    <property type="match status" value="1"/>
</dbReference>
<organism evidence="2 3">
    <name type="scientific">Lolium multiflorum</name>
    <name type="common">Italian ryegrass</name>
    <name type="synonym">Lolium perenne subsp. multiflorum</name>
    <dbReference type="NCBI Taxonomy" id="4521"/>
    <lineage>
        <taxon>Eukaryota</taxon>
        <taxon>Viridiplantae</taxon>
        <taxon>Streptophyta</taxon>
        <taxon>Embryophyta</taxon>
        <taxon>Tracheophyta</taxon>
        <taxon>Spermatophyta</taxon>
        <taxon>Magnoliopsida</taxon>
        <taxon>Liliopsida</taxon>
        <taxon>Poales</taxon>
        <taxon>Poaceae</taxon>
        <taxon>BOP clade</taxon>
        <taxon>Pooideae</taxon>
        <taxon>Poodae</taxon>
        <taxon>Poeae</taxon>
        <taxon>Poeae Chloroplast Group 2 (Poeae type)</taxon>
        <taxon>Loliodinae</taxon>
        <taxon>Loliinae</taxon>
        <taxon>Lolium</taxon>
    </lineage>
</organism>
<dbReference type="PROSITE" id="PS50181">
    <property type="entry name" value="FBOX"/>
    <property type="match status" value="1"/>
</dbReference>
<dbReference type="PANTHER" id="PTHR32141">
    <property type="match status" value="1"/>
</dbReference>
<evidence type="ECO:0000313" key="2">
    <source>
        <dbReference type="EMBL" id="KAK1619619.1"/>
    </source>
</evidence>
<proteinExistence type="predicted"/>
<evidence type="ECO:0000313" key="3">
    <source>
        <dbReference type="Proteomes" id="UP001231189"/>
    </source>
</evidence>
<dbReference type="Proteomes" id="UP001231189">
    <property type="component" value="Unassembled WGS sequence"/>
</dbReference>
<dbReference type="Pfam" id="PF24758">
    <property type="entry name" value="LRR_At5g56370"/>
    <property type="match status" value="1"/>
</dbReference>
<dbReference type="SMART" id="SM00256">
    <property type="entry name" value="FBOX"/>
    <property type="match status" value="1"/>
</dbReference>